<evidence type="ECO:0000256" key="6">
    <source>
        <dbReference type="ARBA" id="ARBA00023303"/>
    </source>
</evidence>
<sequence length="150" mass="14867">MAAVTSPDPLPLPVGALLVAAGGTVGVLARALLTQPVAPGAWPWRTFVVNVVGSLLLGALLAVLQRGPDVGRRRAVRLGVGTGVLGGFTTYSTFALEVEQLVATGHAATGVAYALGSVVLGVVAAGAGLLLVGRVLAFRPPRDDAAGGPS</sequence>
<evidence type="ECO:0000256" key="9">
    <source>
        <dbReference type="ARBA" id="ARBA00049940"/>
    </source>
</evidence>
<feature type="transmembrane region" description="Helical" evidence="10">
    <location>
        <begin position="44"/>
        <end position="64"/>
    </location>
</feature>
<comment type="subcellular location">
    <subcellularLocation>
        <location evidence="1 10">Cell membrane</location>
        <topology evidence="1 10">Multi-pass membrane protein</topology>
    </subcellularLocation>
</comment>
<dbReference type="EMBL" id="CP101987">
    <property type="protein sequence ID" value="UUI72162.1"/>
    <property type="molecule type" value="Genomic_DNA"/>
</dbReference>
<evidence type="ECO:0000256" key="7">
    <source>
        <dbReference type="ARBA" id="ARBA00035120"/>
    </source>
</evidence>
<comment type="catalytic activity">
    <reaction evidence="8">
        <text>fluoride(in) = fluoride(out)</text>
        <dbReference type="Rhea" id="RHEA:76159"/>
        <dbReference type="ChEBI" id="CHEBI:17051"/>
    </reaction>
    <physiologicalReaction direction="left-to-right" evidence="8">
        <dbReference type="Rhea" id="RHEA:76160"/>
    </physiologicalReaction>
</comment>
<organism evidence="11 12">
    <name type="scientific">Cellulomonas xiejunii</name>
    <dbReference type="NCBI Taxonomy" id="2968083"/>
    <lineage>
        <taxon>Bacteria</taxon>
        <taxon>Bacillati</taxon>
        <taxon>Actinomycetota</taxon>
        <taxon>Actinomycetes</taxon>
        <taxon>Micrococcales</taxon>
        <taxon>Cellulomonadaceae</taxon>
        <taxon>Cellulomonas</taxon>
    </lineage>
</organism>
<keyword evidence="6 10" id="KW-0407">Ion channel</keyword>
<evidence type="ECO:0000256" key="1">
    <source>
        <dbReference type="ARBA" id="ARBA00004651"/>
    </source>
</evidence>
<evidence type="ECO:0000256" key="5">
    <source>
        <dbReference type="ARBA" id="ARBA00023136"/>
    </source>
</evidence>
<dbReference type="HAMAP" id="MF_00454">
    <property type="entry name" value="FluC"/>
    <property type="match status" value="1"/>
</dbReference>
<evidence type="ECO:0000256" key="10">
    <source>
        <dbReference type="HAMAP-Rule" id="MF_00454"/>
    </source>
</evidence>
<dbReference type="PANTHER" id="PTHR28259:SF1">
    <property type="entry name" value="FLUORIDE EXPORT PROTEIN 1-RELATED"/>
    <property type="match status" value="1"/>
</dbReference>
<keyword evidence="3 10" id="KW-0812">Transmembrane</keyword>
<reference evidence="11 12" key="1">
    <citation type="submission" date="2022-07" db="EMBL/GenBank/DDBJ databases">
        <title>Novel species in genus cellulomonas.</title>
        <authorList>
            <person name="Ye L."/>
        </authorList>
    </citation>
    <scope>NUCLEOTIDE SEQUENCE [LARGE SCALE GENOMIC DNA]</scope>
    <source>
        <strain evidence="12">zg-B89</strain>
    </source>
</reference>
<keyword evidence="5 10" id="KW-0472">Membrane</keyword>
<dbReference type="Proteomes" id="UP001316384">
    <property type="component" value="Chromosome"/>
</dbReference>
<feature type="binding site" evidence="10">
    <location>
        <position position="89"/>
    </location>
    <ligand>
        <name>Na(+)</name>
        <dbReference type="ChEBI" id="CHEBI:29101"/>
        <note>structural</note>
    </ligand>
</feature>
<keyword evidence="4 10" id="KW-1133">Transmembrane helix</keyword>
<gene>
    <name evidence="10" type="primary">fluC</name>
    <name evidence="10" type="synonym">crcB</name>
    <name evidence="11" type="ORF">NP048_01445</name>
</gene>
<evidence type="ECO:0000256" key="3">
    <source>
        <dbReference type="ARBA" id="ARBA00022692"/>
    </source>
</evidence>
<comment type="function">
    <text evidence="9 10">Fluoride-specific ion channel. Important for reducing fluoride concentration in the cell, thus reducing its toxicity.</text>
</comment>
<evidence type="ECO:0000256" key="8">
    <source>
        <dbReference type="ARBA" id="ARBA00035585"/>
    </source>
</evidence>
<proteinExistence type="inferred from homology"/>
<comment type="similarity">
    <text evidence="7 10">Belongs to the fluoride channel Fluc/FEX (TC 1.A.43) family.</text>
</comment>
<feature type="binding site" evidence="10">
    <location>
        <position position="86"/>
    </location>
    <ligand>
        <name>Na(+)</name>
        <dbReference type="ChEBI" id="CHEBI:29101"/>
        <note>structural</note>
    </ligand>
</feature>
<dbReference type="PANTHER" id="PTHR28259">
    <property type="entry name" value="FLUORIDE EXPORT PROTEIN 1-RELATED"/>
    <property type="match status" value="1"/>
</dbReference>
<keyword evidence="10" id="KW-0479">Metal-binding</keyword>
<comment type="activity regulation">
    <text evidence="10">Na(+) is not transported, but it plays an essential structural role and its presence is essential for fluoride channel function.</text>
</comment>
<keyword evidence="10" id="KW-0915">Sodium</keyword>
<feature type="transmembrane region" description="Helical" evidence="10">
    <location>
        <begin position="76"/>
        <end position="96"/>
    </location>
</feature>
<accession>A0ABY5KNU1</accession>
<evidence type="ECO:0000256" key="4">
    <source>
        <dbReference type="ARBA" id="ARBA00022989"/>
    </source>
</evidence>
<name>A0ABY5KNU1_9CELL</name>
<keyword evidence="2 10" id="KW-1003">Cell membrane</keyword>
<evidence type="ECO:0000256" key="2">
    <source>
        <dbReference type="ARBA" id="ARBA00022475"/>
    </source>
</evidence>
<keyword evidence="10" id="KW-0406">Ion transport</keyword>
<evidence type="ECO:0000313" key="12">
    <source>
        <dbReference type="Proteomes" id="UP001316384"/>
    </source>
</evidence>
<dbReference type="Pfam" id="PF02537">
    <property type="entry name" value="CRCB"/>
    <property type="match status" value="1"/>
</dbReference>
<keyword evidence="10" id="KW-0813">Transport</keyword>
<protein>
    <recommendedName>
        <fullName evidence="10">Fluoride-specific ion channel FluC</fullName>
    </recommendedName>
</protein>
<evidence type="ECO:0000313" key="11">
    <source>
        <dbReference type="EMBL" id="UUI72162.1"/>
    </source>
</evidence>
<keyword evidence="12" id="KW-1185">Reference proteome</keyword>
<feature type="transmembrane region" description="Helical" evidence="10">
    <location>
        <begin position="12"/>
        <end position="32"/>
    </location>
</feature>
<dbReference type="RefSeq" id="WP_227577196.1">
    <property type="nucleotide sequence ID" value="NZ_CP101987.1"/>
</dbReference>
<dbReference type="InterPro" id="IPR003691">
    <property type="entry name" value="FluC"/>
</dbReference>
<feature type="transmembrane region" description="Helical" evidence="10">
    <location>
        <begin position="111"/>
        <end position="132"/>
    </location>
</feature>